<proteinExistence type="predicted"/>
<organism evidence="2 3">
    <name type="scientific">Streptomyces bottropensis ATCC 25435</name>
    <dbReference type="NCBI Taxonomy" id="1054862"/>
    <lineage>
        <taxon>Bacteria</taxon>
        <taxon>Bacillati</taxon>
        <taxon>Actinomycetota</taxon>
        <taxon>Actinomycetes</taxon>
        <taxon>Kitasatosporales</taxon>
        <taxon>Streptomycetaceae</taxon>
        <taxon>Streptomyces</taxon>
    </lineage>
</organism>
<gene>
    <name evidence="2" type="ORF">SBD_1944</name>
</gene>
<name>M3FUH0_9ACTN</name>
<protein>
    <submittedName>
        <fullName evidence="2">Uncharacterized protein</fullName>
    </submittedName>
</protein>
<sequence length="106" mass="11475">MQPKPPGADRGAPSEPADVVAHVASSSLRACRSEGVGPSGQAERRRRPFHFRFAEILPNLAQPFDRMVSGGAVTPSRDGCPSAGKRAITRRRRRNTLTAWQDQSAP</sequence>
<evidence type="ECO:0000256" key="1">
    <source>
        <dbReference type="SAM" id="MobiDB-lite"/>
    </source>
</evidence>
<dbReference type="AlphaFoldDB" id="M3FUH0"/>
<feature type="region of interest" description="Disordered" evidence="1">
    <location>
        <begin position="70"/>
        <end position="106"/>
    </location>
</feature>
<feature type="compositionally biased region" description="Polar residues" evidence="1">
    <location>
        <begin position="96"/>
        <end position="106"/>
    </location>
</feature>
<evidence type="ECO:0000313" key="3">
    <source>
        <dbReference type="Proteomes" id="UP000030760"/>
    </source>
</evidence>
<reference evidence="3" key="1">
    <citation type="journal article" date="2013" name="Genome Announc.">
        <title>Draft Genome Sequence of Streptomyces bottropensis ATCC 25435, a Bottromycin-Producing Actinomycete.</title>
        <authorList>
            <person name="Zhang H."/>
            <person name="Zhou W."/>
            <person name="Zhuang Y."/>
            <person name="Liang X."/>
            <person name="Liu T."/>
        </authorList>
    </citation>
    <scope>NUCLEOTIDE SEQUENCE [LARGE SCALE GENOMIC DNA]</scope>
    <source>
        <strain evidence="3">ATCC 25435</strain>
    </source>
</reference>
<evidence type="ECO:0000313" key="2">
    <source>
        <dbReference type="EMBL" id="EMF56615.1"/>
    </source>
</evidence>
<accession>M3FUH0</accession>
<dbReference type="Proteomes" id="UP000030760">
    <property type="component" value="Unassembled WGS sequence"/>
</dbReference>
<feature type="region of interest" description="Disordered" evidence="1">
    <location>
        <begin position="24"/>
        <end position="46"/>
    </location>
</feature>
<dbReference type="EMBL" id="KB405061">
    <property type="protein sequence ID" value="EMF56615.1"/>
    <property type="molecule type" value="Genomic_DNA"/>
</dbReference>